<dbReference type="GeneID" id="93359730"/>
<sequence>MKKIIAGVIGLSLLGAGMTAFAAPAPVNQPQQNGQYMNGYGNCDGNGGRHMMRGNHDGRGYHNNRGYHNGGYNRAPVFQSALTTATPGEALKKMSADAPAVSKDGKQYFVRASVRDMNGNTLYQSSLSTATPKEALTKMAGDAPAAASGQQYYVRAGIMEILPVNNTAQ</sequence>
<accession>A0A2C5TPN0</accession>
<dbReference type="RefSeq" id="WP_004904330.1">
    <property type="nucleotide sequence ID" value="NZ_ABGYJJ040000001.1"/>
</dbReference>
<comment type="caution">
    <text evidence="2">The sequence shown here is derived from an EMBL/GenBank/DDBJ whole genome shotgun (WGS) entry which is preliminary data.</text>
</comment>
<evidence type="ECO:0000313" key="2">
    <source>
        <dbReference type="EMBL" id="MBE8614069.1"/>
    </source>
</evidence>
<proteinExistence type="predicted"/>
<dbReference type="AlphaFoldDB" id="A0A2C5TPN0"/>
<reference evidence="2" key="1">
    <citation type="submission" date="2017-12" db="EMBL/GenBank/DDBJ databases">
        <title>Genome sequencing and analysis.</title>
        <authorList>
            <person name="Huang Y.-T."/>
        </authorList>
    </citation>
    <scope>NUCLEOTIDE SEQUENCE</scope>
    <source>
        <strain evidence="2">VGH116</strain>
    </source>
</reference>
<dbReference type="Proteomes" id="UP000650477">
    <property type="component" value="Unassembled WGS sequence"/>
</dbReference>
<organism evidence="2 3">
    <name type="scientific">Morganella morganii</name>
    <name type="common">Proteus morganii</name>
    <dbReference type="NCBI Taxonomy" id="582"/>
    <lineage>
        <taxon>Bacteria</taxon>
        <taxon>Pseudomonadati</taxon>
        <taxon>Pseudomonadota</taxon>
        <taxon>Gammaproteobacteria</taxon>
        <taxon>Enterobacterales</taxon>
        <taxon>Morganellaceae</taxon>
        <taxon>Morganella</taxon>
    </lineage>
</organism>
<gene>
    <name evidence="2" type="ORF">CYG68_16955</name>
</gene>
<protein>
    <submittedName>
        <fullName evidence="2">Uncharacterized protein</fullName>
    </submittedName>
</protein>
<feature type="signal peptide" evidence="1">
    <location>
        <begin position="1"/>
        <end position="22"/>
    </location>
</feature>
<name>A0A2C5TPN0_MORMO</name>
<dbReference type="EMBL" id="PKLF01000017">
    <property type="protein sequence ID" value="MBE8614069.1"/>
    <property type="molecule type" value="Genomic_DNA"/>
</dbReference>
<feature type="chain" id="PRO_5041062129" evidence="1">
    <location>
        <begin position="23"/>
        <end position="169"/>
    </location>
</feature>
<keyword evidence="1" id="KW-0732">Signal</keyword>
<evidence type="ECO:0000256" key="1">
    <source>
        <dbReference type="SAM" id="SignalP"/>
    </source>
</evidence>
<evidence type="ECO:0000313" key="3">
    <source>
        <dbReference type="Proteomes" id="UP000650477"/>
    </source>
</evidence>